<keyword evidence="1" id="KW-0472">Membrane</keyword>
<organism evidence="2 3">
    <name type="scientific">Gonapodya prolifera (strain JEL478)</name>
    <name type="common">Monoblepharis prolifera</name>
    <dbReference type="NCBI Taxonomy" id="1344416"/>
    <lineage>
        <taxon>Eukaryota</taxon>
        <taxon>Fungi</taxon>
        <taxon>Fungi incertae sedis</taxon>
        <taxon>Chytridiomycota</taxon>
        <taxon>Chytridiomycota incertae sedis</taxon>
        <taxon>Monoblepharidomycetes</taxon>
        <taxon>Monoblepharidales</taxon>
        <taxon>Gonapodyaceae</taxon>
        <taxon>Gonapodya</taxon>
    </lineage>
</organism>
<feature type="transmembrane region" description="Helical" evidence="1">
    <location>
        <begin position="179"/>
        <end position="199"/>
    </location>
</feature>
<evidence type="ECO:0000256" key="1">
    <source>
        <dbReference type="SAM" id="Phobius"/>
    </source>
</evidence>
<protein>
    <submittedName>
        <fullName evidence="2">Uncharacterized protein</fullName>
    </submittedName>
</protein>
<keyword evidence="3" id="KW-1185">Reference proteome</keyword>
<feature type="transmembrane region" description="Helical" evidence="1">
    <location>
        <begin position="49"/>
        <end position="68"/>
    </location>
</feature>
<sequence length="360" mass="39505">MSDSTQPPSALALYIDTLSPAGAAFSAALYLVAGGWFLFRCFRGTNRELVRVTGPLTAFCFLRSAALISRSLLPIYPFSSSLAISEGLILLGTPALLLGICETGLMFANRADEATLAFLGRDALRWSNLFHVVSGYYHAFTIFVLSLITVYGPSCSFIVLLPSIKKDFKAAWKLPQYTFIEVASVVGAVCMVTIGIWRFRTAKESPAKREVELNYRSGDESSGGTSELSRSRPAVALGQGGRFGSSSEVLSVGSRGEAGGRQWRIESFLAKKKVLMNAAFRLLLPVLILILIRIGYAPFLISDENFMVDPRHLEPRWFLGVVLLELVILLIFAPPDQLLFLDVPAVRMRPGRERGAEQSR</sequence>
<dbReference type="EMBL" id="KQ965804">
    <property type="protein sequence ID" value="KXS11236.1"/>
    <property type="molecule type" value="Genomic_DNA"/>
</dbReference>
<dbReference type="OrthoDB" id="10646718at2759"/>
<feature type="transmembrane region" description="Helical" evidence="1">
    <location>
        <begin position="316"/>
        <end position="333"/>
    </location>
</feature>
<dbReference type="AlphaFoldDB" id="A0A139A346"/>
<evidence type="ECO:0000313" key="2">
    <source>
        <dbReference type="EMBL" id="KXS11236.1"/>
    </source>
</evidence>
<dbReference type="Proteomes" id="UP000070544">
    <property type="component" value="Unassembled WGS sequence"/>
</dbReference>
<feature type="transmembrane region" description="Helical" evidence="1">
    <location>
        <begin position="274"/>
        <end position="296"/>
    </location>
</feature>
<reference evidence="2 3" key="1">
    <citation type="journal article" date="2015" name="Genome Biol. Evol.">
        <title>Phylogenomic analyses indicate that early fungi evolved digesting cell walls of algal ancestors of land plants.</title>
        <authorList>
            <person name="Chang Y."/>
            <person name="Wang S."/>
            <person name="Sekimoto S."/>
            <person name="Aerts A.L."/>
            <person name="Choi C."/>
            <person name="Clum A."/>
            <person name="LaButti K.M."/>
            <person name="Lindquist E.A."/>
            <person name="Yee Ngan C."/>
            <person name="Ohm R.A."/>
            <person name="Salamov A.A."/>
            <person name="Grigoriev I.V."/>
            <person name="Spatafora J.W."/>
            <person name="Berbee M.L."/>
        </authorList>
    </citation>
    <scope>NUCLEOTIDE SEQUENCE [LARGE SCALE GENOMIC DNA]</scope>
    <source>
        <strain evidence="2 3">JEL478</strain>
    </source>
</reference>
<keyword evidence="1" id="KW-0812">Transmembrane</keyword>
<evidence type="ECO:0000313" key="3">
    <source>
        <dbReference type="Proteomes" id="UP000070544"/>
    </source>
</evidence>
<feature type="transmembrane region" description="Helical" evidence="1">
    <location>
        <begin position="20"/>
        <end position="42"/>
    </location>
</feature>
<keyword evidence="1" id="KW-1133">Transmembrane helix</keyword>
<name>A0A139A346_GONPJ</name>
<feature type="transmembrane region" description="Helical" evidence="1">
    <location>
        <begin position="88"/>
        <end position="108"/>
    </location>
</feature>
<proteinExistence type="predicted"/>
<feature type="transmembrane region" description="Helical" evidence="1">
    <location>
        <begin position="129"/>
        <end position="159"/>
    </location>
</feature>
<gene>
    <name evidence="2" type="ORF">M427DRAFT_158292</name>
</gene>
<accession>A0A139A346</accession>